<keyword evidence="1" id="KW-1133">Transmembrane helix</keyword>
<keyword evidence="1" id="KW-0812">Transmembrane</keyword>
<dbReference type="Proteomes" id="UP000636579">
    <property type="component" value="Unassembled WGS sequence"/>
</dbReference>
<evidence type="ECO:0000313" key="2">
    <source>
        <dbReference type="EMBL" id="MBE1513278.1"/>
    </source>
</evidence>
<comment type="caution">
    <text evidence="2">The sequence shown here is derived from an EMBL/GenBank/DDBJ whole genome shotgun (WGS) entry which is preliminary data.</text>
</comment>
<keyword evidence="1" id="KW-0472">Membrane</keyword>
<gene>
    <name evidence="2" type="ORF">H4W26_000033</name>
</gene>
<protein>
    <submittedName>
        <fullName evidence="2">Uncharacterized protein</fullName>
    </submittedName>
</protein>
<dbReference type="RefSeq" id="WP_192590194.1">
    <property type="nucleotide sequence ID" value="NZ_JADBEE010000001.1"/>
</dbReference>
<feature type="transmembrane region" description="Helical" evidence="1">
    <location>
        <begin position="12"/>
        <end position="34"/>
    </location>
</feature>
<feature type="transmembrane region" description="Helical" evidence="1">
    <location>
        <begin position="46"/>
        <end position="65"/>
    </location>
</feature>
<dbReference type="EMBL" id="JADBEE010000001">
    <property type="protein sequence ID" value="MBE1513278.1"/>
    <property type="molecule type" value="Genomic_DNA"/>
</dbReference>
<proteinExistence type="predicted"/>
<sequence>MTRAVDGIWEHGLMRQYLTVVISVIVALAVNVLLDVNTEMPMLLRWLIAVALSMLVTWGLARWTADRARRGSSDSVRAGE</sequence>
<evidence type="ECO:0000313" key="3">
    <source>
        <dbReference type="Proteomes" id="UP000636579"/>
    </source>
</evidence>
<accession>A0ABR9J2Q2</accession>
<name>A0ABR9J2Q2_9MICC</name>
<evidence type="ECO:0000256" key="1">
    <source>
        <dbReference type="SAM" id="Phobius"/>
    </source>
</evidence>
<keyword evidence="3" id="KW-1185">Reference proteome</keyword>
<reference evidence="2 3" key="1">
    <citation type="submission" date="2020-10" db="EMBL/GenBank/DDBJ databases">
        <title>Sequencing the genomes of 1000 actinobacteria strains.</title>
        <authorList>
            <person name="Klenk H.-P."/>
        </authorList>
    </citation>
    <scope>NUCLEOTIDE SEQUENCE [LARGE SCALE GENOMIC DNA]</scope>
    <source>
        <strain evidence="2 3">DSM 15474</strain>
    </source>
</reference>
<organism evidence="2 3">
    <name type="scientific">Nesterenkonia halotolerans</name>
    <dbReference type="NCBI Taxonomy" id="225325"/>
    <lineage>
        <taxon>Bacteria</taxon>
        <taxon>Bacillati</taxon>
        <taxon>Actinomycetota</taxon>
        <taxon>Actinomycetes</taxon>
        <taxon>Micrococcales</taxon>
        <taxon>Micrococcaceae</taxon>
        <taxon>Nesterenkonia</taxon>
    </lineage>
</organism>